<evidence type="ECO:0000313" key="1">
    <source>
        <dbReference type="EMBL" id="RBP59291.1"/>
    </source>
</evidence>
<dbReference type="OrthoDB" id="2068463at2"/>
<evidence type="ECO:0000313" key="2">
    <source>
        <dbReference type="Proteomes" id="UP000253490"/>
    </source>
</evidence>
<dbReference type="AlphaFoldDB" id="A0A366HYS4"/>
<organism evidence="1 2">
    <name type="scientific">Alkalibaculum bacchi</name>
    <dbReference type="NCBI Taxonomy" id="645887"/>
    <lineage>
        <taxon>Bacteria</taxon>
        <taxon>Bacillati</taxon>
        <taxon>Bacillota</taxon>
        <taxon>Clostridia</taxon>
        <taxon>Eubacteriales</taxon>
        <taxon>Eubacteriaceae</taxon>
        <taxon>Alkalibaculum</taxon>
    </lineage>
</organism>
<dbReference type="RefSeq" id="WP_113921508.1">
    <property type="nucleotide sequence ID" value="NZ_QNRX01000019.1"/>
</dbReference>
<protein>
    <submittedName>
        <fullName evidence="1">Uncharacterized protein</fullName>
    </submittedName>
</protein>
<dbReference type="EMBL" id="QNRX01000019">
    <property type="protein sequence ID" value="RBP59291.1"/>
    <property type="molecule type" value="Genomic_DNA"/>
</dbReference>
<accession>A0A366HYS4</accession>
<proteinExistence type="predicted"/>
<comment type="caution">
    <text evidence="1">The sequence shown here is derived from an EMBL/GenBank/DDBJ whole genome shotgun (WGS) entry which is preliminary data.</text>
</comment>
<gene>
    <name evidence="1" type="ORF">DES36_11916</name>
</gene>
<dbReference type="Gene3D" id="2.60.40.740">
    <property type="match status" value="1"/>
</dbReference>
<keyword evidence="2" id="KW-1185">Reference proteome</keyword>
<name>A0A366HYS4_9FIRM</name>
<dbReference type="Proteomes" id="UP000253490">
    <property type="component" value="Unassembled WGS sequence"/>
</dbReference>
<reference evidence="1 2" key="1">
    <citation type="submission" date="2018-06" db="EMBL/GenBank/DDBJ databases">
        <title>Genomic Encyclopedia of Type Strains, Phase IV (KMG-IV): sequencing the most valuable type-strain genomes for metagenomic binning, comparative biology and taxonomic classification.</title>
        <authorList>
            <person name="Goeker M."/>
        </authorList>
    </citation>
    <scope>NUCLEOTIDE SEQUENCE [LARGE SCALE GENOMIC DNA]</scope>
    <source>
        <strain evidence="1 2">DSM 22112</strain>
    </source>
</reference>
<sequence>MVSFKKKNIFCLCLVVLFLISGKVEANILNLPKLSVVSDGGVTIGPEYTFVPRVNSNTEIQPFGGTGWRRISWNQNGGNSHNNRMFRALDVSTNNSWKGNIGVRYTNVGNYNGQSLDLKITVNDWAPRTVGSSKPQHISFEEKNIAISTQGYLWCDFTWEYVRSGTNTPVNVSGYYTFSDIDLAQGVHFPSSTVSKVDRFIIHDRNNRLSYKNVSGAYEVYDGKSTVSSGGVVTGTDYSDNQYIHEQAFTFLYSNESSLRFRWISPSRWNNLKGNYDNSAMGEYFFYVIDKPGQTVTPAPTKEVSHTNNFNINQKLKHTVIHEVPQEDPRFYYSNYLIEDTLDPVLTNPKVSILNQVNENVTNLFNTSISGNKVMISASAATLNLESFYGERYHIVIESSVDRSKLEQNIGNQSEYNIKNKATLIANNKTYSTNEVVTQISKRTITINHIDNDTNKMIKSETHVVFDGDSYDISPSTDLKRGNYNYKPINTSAQRGTINGKNVTLDFYYTVPKMTVGINKIQIYTDKVTLNPLDGLPTNIYLKKELVTGSKLEDFDGGKVKVVITDKNKTKQVYSKIFNINDLGDKLQLKLPTNYLSKDEKAQYSIDLIIDNNGTKNYELISETPNIETYGHTSSEKVLSNLEDGSIHYTGVIMTEKEIDKDVVEYKETLLLGVSNVSKQKTGYGFEVKLSTVYSNDLKKISEINANLLVDDNLVDSYLQYSSTDGMAIIPMDITQQTPSSDGKSISKEFKLPHVNIEKNTGNLFTDQQVSNNDNRINYEILDGGRKFYIPIWADLGDYDYKLKSNESIGVHEVTFDIKNNINVYAYMYGHIGSGTIKEDEILITPVDPQNPFPNGLPNGWTNEDVEWLKK</sequence>